<dbReference type="AlphaFoldDB" id="A0A4Y5YNF3"/>
<dbReference type="EMBL" id="CP041040">
    <property type="protein sequence ID" value="QDE34128.1"/>
    <property type="molecule type" value="Genomic_DNA"/>
</dbReference>
<evidence type="ECO:0008006" key="5">
    <source>
        <dbReference type="Google" id="ProtNLM"/>
    </source>
</evidence>
<dbReference type="PROSITE" id="PS51257">
    <property type="entry name" value="PROKAR_LIPOPROTEIN"/>
    <property type="match status" value="1"/>
</dbReference>
<feature type="region of interest" description="Disordered" evidence="1">
    <location>
        <begin position="161"/>
        <end position="192"/>
    </location>
</feature>
<keyword evidence="2" id="KW-0732">Signal</keyword>
<sequence length="192" mass="19486">MAAKRWFALSAVAMSVLALTGCAFGGGGGGGGAQNDIPHDAASGGQTLAEMRESLESIPGIVVSDIAGGDKPNVKGNTGYAVGLEVEPGFAIADGAALVDFVVASVWSVREGYMPNARIDVRVRTSSSGGFDVAAAAAQAGWARDSTSSPSPYSTAAIDLMEDKDQGAQNRERLGSWPGDVPEVPTGVTVQE</sequence>
<gene>
    <name evidence="3" type="ORF">FIV50_04575</name>
</gene>
<feature type="signal peptide" evidence="2">
    <location>
        <begin position="1"/>
        <end position="25"/>
    </location>
</feature>
<proteinExistence type="predicted"/>
<accession>A0A4Y5YNF3</accession>
<dbReference type="OrthoDB" id="5063985at2"/>
<organism evidence="3 4">
    <name type="scientific">Microbacterium foliorum</name>
    <dbReference type="NCBI Taxonomy" id="104336"/>
    <lineage>
        <taxon>Bacteria</taxon>
        <taxon>Bacillati</taxon>
        <taxon>Actinomycetota</taxon>
        <taxon>Actinomycetes</taxon>
        <taxon>Micrococcales</taxon>
        <taxon>Microbacteriaceae</taxon>
        <taxon>Microbacterium</taxon>
    </lineage>
</organism>
<evidence type="ECO:0000313" key="4">
    <source>
        <dbReference type="Proteomes" id="UP000316125"/>
    </source>
</evidence>
<name>A0A4Y5YNF3_9MICO</name>
<reference evidence="3 4" key="1">
    <citation type="submission" date="2019-06" db="EMBL/GenBank/DDBJ databases">
        <title>Complete genome of Microbacterium foliorum M2.</title>
        <authorList>
            <person name="Cao G."/>
        </authorList>
    </citation>
    <scope>NUCLEOTIDE SEQUENCE [LARGE SCALE GENOMIC DNA]</scope>
    <source>
        <strain evidence="3 4">M2</strain>
    </source>
</reference>
<dbReference type="Proteomes" id="UP000316125">
    <property type="component" value="Chromosome"/>
</dbReference>
<dbReference type="RefSeq" id="WP_140036401.1">
    <property type="nucleotide sequence ID" value="NZ_CP041040.1"/>
</dbReference>
<feature type="compositionally biased region" description="Basic and acidic residues" evidence="1">
    <location>
        <begin position="161"/>
        <end position="174"/>
    </location>
</feature>
<evidence type="ECO:0000313" key="3">
    <source>
        <dbReference type="EMBL" id="QDE34128.1"/>
    </source>
</evidence>
<evidence type="ECO:0000256" key="2">
    <source>
        <dbReference type="SAM" id="SignalP"/>
    </source>
</evidence>
<evidence type="ECO:0000256" key="1">
    <source>
        <dbReference type="SAM" id="MobiDB-lite"/>
    </source>
</evidence>
<feature type="chain" id="PRO_5038926175" description="Lipoprotein" evidence="2">
    <location>
        <begin position="26"/>
        <end position="192"/>
    </location>
</feature>
<protein>
    <recommendedName>
        <fullName evidence="5">Lipoprotein</fullName>
    </recommendedName>
</protein>